<evidence type="ECO:0000256" key="1">
    <source>
        <dbReference type="ARBA" id="ARBA00004127"/>
    </source>
</evidence>
<dbReference type="PANTHER" id="PTHR43847:SF1">
    <property type="entry name" value="BLL3993 PROTEIN"/>
    <property type="match status" value="1"/>
</dbReference>
<proteinExistence type="predicted"/>
<dbReference type="InterPro" id="IPR052527">
    <property type="entry name" value="Metal_cation-efflux_comp"/>
</dbReference>
<keyword evidence="3 5" id="KW-1133">Transmembrane helix</keyword>
<feature type="transmembrane region" description="Helical" evidence="5">
    <location>
        <begin position="33"/>
        <end position="57"/>
    </location>
</feature>
<keyword evidence="2 5" id="KW-0812">Transmembrane</keyword>
<feature type="transmembrane region" description="Helical" evidence="5">
    <location>
        <begin position="103"/>
        <end position="119"/>
    </location>
</feature>
<evidence type="ECO:0000313" key="7">
    <source>
        <dbReference type="Proteomes" id="UP001203342"/>
    </source>
</evidence>
<keyword evidence="7" id="KW-1185">Reference proteome</keyword>
<dbReference type="RefSeq" id="WP_250582043.1">
    <property type="nucleotide sequence ID" value="NZ_JAMLJN010000006.1"/>
</dbReference>
<evidence type="ECO:0000256" key="4">
    <source>
        <dbReference type="ARBA" id="ARBA00023136"/>
    </source>
</evidence>
<evidence type="ECO:0000256" key="3">
    <source>
        <dbReference type="ARBA" id="ARBA00022989"/>
    </source>
</evidence>
<protein>
    <submittedName>
        <fullName evidence="6">Isoprenylcysteine carboxylmethyltransferase family protein</fullName>
    </submittedName>
</protein>
<dbReference type="InterPro" id="IPR007318">
    <property type="entry name" value="Phopholipid_MeTrfase"/>
</dbReference>
<comment type="subcellular location">
    <subcellularLocation>
        <location evidence="1">Endomembrane system</location>
        <topology evidence="1">Multi-pass membrane protein</topology>
    </subcellularLocation>
</comment>
<dbReference type="PANTHER" id="PTHR43847">
    <property type="entry name" value="BLL3993 PROTEIN"/>
    <property type="match status" value="1"/>
</dbReference>
<name>A0ABT0THS5_9FLAO</name>
<dbReference type="Pfam" id="PF04191">
    <property type="entry name" value="PEMT"/>
    <property type="match status" value="1"/>
</dbReference>
<organism evidence="6 7">
    <name type="scientific">Flavobacterium fragile</name>
    <dbReference type="NCBI Taxonomy" id="2949085"/>
    <lineage>
        <taxon>Bacteria</taxon>
        <taxon>Pseudomonadati</taxon>
        <taxon>Bacteroidota</taxon>
        <taxon>Flavobacteriia</taxon>
        <taxon>Flavobacteriales</taxon>
        <taxon>Flavobacteriaceae</taxon>
        <taxon>Flavobacterium</taxon>
    </lineage>
</organism>
<dbReference type="Proteomes" id="UP001203342">
    <property type="component" value="Unassembled WGS sequence"/>
</dbReference>
<gene>
    <name evidence="6" type="ORF">NAT47_08875</name>
</gene>
<accession>A0ABT0THS5</accession>
<evidence type="ECO:0000256" key="5">
    <source>
        <dbReference type="SAM" id="Phobius"/>
    </source>
</evidence>
<dbReference type="Gene3D" id="1.20.120.1630">
    <property type="match status" value="1"/>
</dbReference>
<feature type="transmembrane region" description="Helical" evidence="5">
    <location>
        <begin position="7"/>
        <end position="27"/>
    </location>
</feature>
<comment type="caution">
    <text evidence="6">The sequence shown here is derived from an EMBL/GenBank/DDBJ whole genome shotgun (WGS) entry which is preliminary data.</text>
</comment>
<reference evidence="6 7" key="1">
    <citation type="submission" date="2022-05" db="EMBL/GenBank/DDBJ databases">
        <title>Flavobacterium sp., isolated from activated sludge.</title>
        <authorList>
            <person name="Ran Q."/>
        </authorList>
    </citation>
    <scope>NUCLEOTIDE SEQUENCE [LARGE SCALE GENOMIC DNA]</scope>
    <source>
        <strain evidence="6 7">HXWNR69</strain>
    </source>
</reference>
<sequence length="150" mass="17451">MKKSLKDYIFVSIQFLLFGLYAFEFLAKLELPLLVQYFGLVVAFIGCLISIVSVVQLNTNLTVFPTPKSASFLITSGLYSFSRHPIYSGLILFTFGYSVYQSSIYKFIISLVLLILFYFKTQYEESQLQTKFHDYLEYKQKVGRFFSKIK</sequence>
<keyword evidence="4 5" id="KW-0472">Membrane</keyword>
<dbReference type="EMBL" id="JAMLJN010000006">
    <property type="protein sequence ID" value="MCL9770530.1"/>
    <property type="molecule type" value="Genomic_DNA"/>
</dbReference>
<evidence type="ECO:0000313" key="6">
    <source>
        <dbReference type="EMBL" id="MCL9770530.1"/>
    </source>
</evidence>
<evidence type="ECO:0000256" key="2">
    <source>
        <dbReference type="ARBA" id="ARBA00022692"/>
    </source>
</evidence>